<dbReference type="Gene3D" id="3.90.230.10">
    <property type="entry name" value="Creatinase/methionine aminopeptidase superfamily"/>
    <property type="match status" value="1"/>
</dbReference>
<keyword evidence="4" id="KW-0378">Hydrolase</keyword>
<organism evidence="8 9">
    <name type="scientific">Niallia nealsonii</name>
    <dbReference type="NCBI Taxonomy" id="115979"/>
    <lineage>
        <taxon>Bacteria</taxon>
        <taxon>Bacillati</taxon>
        <taxon>Bacillota</taxon>
        <taxon>Bacilli</taxon>
        <taxon>Bacillales</taxon>
        <taxon>Bacillaceae</taxon>
        <taxon>Niallia</taxon>
    </lineage>
</organism>
<protein>
    <submittedName>
        <fullName evidence="8">Peptidase M24 family protein</fullName>
    </submittedName>
</protein>
<evidence type="ECO:0000256" key="1">
    <source>
        <dbReference type="ARBA" id="ARBA00001936"/>
    </source>
</evidence>
<dbReference type="InterPro" id="IPR000994">
    <property type="entry name" value="Pept_M24"/>
</dbReference>
<dbReference type="SUPFAM" id="SSF55920">
    <property type="entry name" value="Creatinase/aminopeptidase"/>
    <property type="match status" value="1"/>
</dbReference>
<comment type="caution">
    <text evidence="8">The sequence shown here is derived from an EMBL/GenBank/DDBJ whole genome shotgun (WGS) entry which is preliminary data.</text>
</comment>
<accession>A0A2N0Z633</accession>
<dbReference type="InterPro" id="IPR000587">
    <property type="entry name" value="Creatinase_N"/>
</dbReference>
<dbReference type="PROSITE" id="PS00491">
    <property type="entry name" value="PROLINE_PEPTIDASE"/>
    <property type="match status" value="1"/>
</dbReference>
<dbReference type="PANTHER" id="PTHR46112">
    <property type="entry name" value="AMINOPEPTIDASE"/>
    <property type="match status" value="1"/>
</dbReference>
<dbReference type="Proteomes" id="UP000233375">
    <property type="component" value="Unassembled WGS sequence"/>
</dbReference>
<dbReference type="InterPro" id="IPR036005">
    <property type="entry name" value="Creatinase/aminopeptidase-like"/>
</dbReference>
<evidence type="ECO:0000256" key="2">
    <source>
        <dbReference type="ARBA" id="ARBA00008766"/>
    </source>
</evidence>
<dbReference type="InterPro" id="IPR050659">
    <property type="entry name" value="Peptidase_M24B"/>
</dbReference>
<dbReference type="InterPro" id="IPR001714">
    <property type="entry name" value="Pept_M24_MAP"/>
</dbReference>
<feature type="domain" description="Peptidase M24" evidence="6">
    <location>
        <begin position="148"/>
        <end position="349"/>
    </location>
</feature>
<dbReference type="RefSeq" id="WP_101175702.1">
    <property type="nucleotide sequence ID" value="NZ_PISE01000008.1"/>
</dbReference>
<dbReference type="PANTHER" id="PTHR46112:SF10">
    <property type="entry name" value="DIPEPTIDASE YKVY-RELATED"/>
    <property type="match status" value="1"/>
</dbReference>
<dbReference type="InterPro" id="IPR001131">
    <property type="entry name" value="Peptidase_M24B_aminopep-P_CS"/>
</dbReference>
<keyword evidence="9" id="KW-1185">Reference proteome</keyword>
<evidence type="ECO:0000313" key="8">
    <source>
        <dbReference type="EMBL" id="PKG24988.1"/>
    </source>
</evidence>
<dbReference type="OrthoDB" id="9806388at2"/>
<dbReference type="Pfam" id="PF01321">
    <property type="entry name" value="Creatinase_N"/>
    <property type="match status" value="1"/>
</dbReference>
<keyword evidence="3" id="KW-0479">Metal-binding</keyword>
<sequence>MEQQFKEISNWMTEQNIDFTFLTSTDNVFYFSNFYSDPHERLLALLLFRNEEPILVCPSMEKNDAVNAGWKFDIIGYSDIENPWENIQQKVAEKLPSVKKIAVEKDHLNVNRWESIHTAFPSIEQILSAEEKINQLRMVKTEKELTIIKEACKWADYAIEIGCSELAEGKTEMQVLAAIEYELKKQGIAQMSFSTMVLTGKNGASPHGTPGDTPIQKGDLVLFDLGVVVDGYCSDITRTVAFGDINEEQKQIYDTVLKAQLAAIDASKPGVACSVIDLAARNIISEAGYGDYFPHRLGHGLGISVHEFPSLTETNSLLLKEGMVYTIEPGIYVPNIAGVRIEDDVYVTKNGVEILTKFPKELQIIK</sequence>
<dbReference type="PRINTS" id="PR00599">
    <property type="entry name" value="MAPEPTIDASE"/>
</dbReference>
<evidence type="ECO:0000313" key="9">
    <source>
        <dbReference type="Proteomes" id="UP000233375"/>
    </source>
</evidence>
<evidence type="ECO:0000256" key="4">
    <source>
        <dbReference type="ARBA" id="ARBA00022801"/>
    </source>
</evidence>
<comment type="cofactor">
    <cofactor evidence="1">
        <name>Mn(2+)</name>
        <dbReference type="ChEBI" id="CHEBI:29035"/>
    </cofactor>
</comment>
<dbReference type="CDD" id="cd01092">
    <property type="entry name" value="APP-like"/>
    <property type="match status" value="1"/>
</dbReference>
<name>A0A2N0Z633_9BACI</name>
<proteinExistence type="inferred from homology"/>
<evidence type="ECO:0000256" key="3">
    <source>
        <dbReference type="ARBA" id="ARBA00022723"/>
    </source>
</evidence>
<dbReference type="GO" id="GO:0004177">
    <property type="term" value="F:aminopeptidase activity"/>
    <property type="evidence" value="ECO:0007669"/>
    <property type="project" value="UniProtKB-ARBA"/>
</dbReference>
<feature type="domain" description="Creatinase N-terminal" evidence="7">
    <location>
        <begin position="8"/>
        <end position="139"/>
    </location>
</feature>
<dbReference type="SUPFAM" id="SSF53092">
    <property type="entry name" value="Creatinase/prolidase N-terminal domain"/>
    <property type="match status" value="1"/>
</dbReference>
<comment type="similarity">
    <text evidence="2">Belongs to the peptidase M24B family.</text>
</comment>
<dbReference type="InterPro" id="IPR029149">
    <property type="entry name" value="Creatin/AminoP/Spt16_N"/>
</dbReference>
<evidence type="ECO:0000259" key="7">
    <source>
        <dbReference type="Pfam" id="PF01321"/>
    </source>
</evidence>
<evidence type="ECO:0000259" key="6">
    <source>
        <dbReference type="Pfam" id="PF00557"/>
    </source>
</evidence>
<dbReference type="FunFam" id="3.90.230.10:FF:000014">
    <property type="entry name" value="Aminopeptidase P family protein"/>
    <property type="match status" value="1"/>
</dbReference>
<dbReference type="GO" id="GO:0046872">
    <property type="term" value="F:metal ion binding"/>
    <property type="evidence" value="ECO:0007669"/>
    <property type="project" value="UniProtKB-KW"/>
</dbReference>
<dbReference type="GO" id="GO:0008235">
    <property type="term" value="F:metalloexopeptidase activity"/>
    <property type="evidence" value="ECO:0007669"/>
    <property type="project" value="UniProtKB-ARBA"/>
</dbReference>
<keyword evidence="5" id="KW-0464">Manganese</keyword>
<gene>
    <name evidence="8" type="ORF">CWS01_03705</name>
</gene>
<dbReference type="Pfam" id="PF00557">
    <property type="entry name" value="Peptidase_M24"/>
    <property type="match status" value="1"/>
</dbReference>
<dbReference type="EMBL" id="PISE01000008">
    <property type="protein sequence ID" value="PKG24988.1"/>
    <property type="molecule type" value="Genomic_DNA"/>
</dbReference>
<dbReference type="Gene3D" id="3.40.350.10">
    <property type="entry name" value="Creatinase/prolidase N-terminal domain"/>
    <property type="match status" value="1"/>
</dbReference>
<reference evidence="8 9" key="1">
    <citation type="journal article" date="2003" name="Int. J. Syst. Evol. Microbiol.">
        <title>Bacillus nealsonii sp. nov., isolated from a spacecraft-assembly facility, whose spores are gamma-radiation resistant.</title>
        <authorList>
            <person name="Venkateswaran K."/>
            <person name="Kempf M."/>
            <person name="Chen F."/>
            <person name="Satomi M."/>
            <person name="Nicholson W."/>
            <person name="Kern R."/>
        </authorList>
    </citation>
    <scope>NUCLEOTIDE SEQUENCE [LARGE SCALE GENOMIC DNA]</scope>
    <source>
        <strain evidence="8 9">FO-92</strain>
    </source>
</reference>
<dbReference type="AlphaFoldDB" id="A0A2N0Z633"/>
<evidence type="ECO:0000256" key="5">
    <source>
        <dbReference type="ARBA" id="ARBA00023211"/>
    </source>
</evidence>